<feature type="signal peptide" evidence="2">
    <location>
        <begin position="1"/>
        <end position="42"/>
    </location>
</feature>
<protein>
    <recommendedName>
        <fullName evidence="3">CBM-cenC domain-containing protein</fullName>
    </recommendedName>
</protein>
<keyword evidence="2" id="KW-0732">Signal</keyword>
<evidence type="ECO:0000256" key="1">
    <source>
        <dbReference type="ARBA" id="ARBA00022801"/>
    </source>
</evidence>
<dbReference type="InterPro" id="IPR008979">
    <property type="entry name" value="Galactose-bd-like_sf"/>
</dbReference>
<sequence>MLLFVKRGNSSMKWNRFHLKRCMLLAIASVLTVGLLPTSAGAQDRSTDRFVNADQNANFGRAASENPNGGSLAWEESYYLDSYVTMYETTGDRYWLDKIVDHTDRMMGNATDYNGDGALGWKDHTAAHNQVKNANFSLVGPADSTVQMDVYGSFEEDADNDHIPDGWDVQGAVGKAYRSTAVGAAFSGSAGVIVESDGNNENRLVRNLSYSPGITYAVEAFMSVDTEMTQALVEVYNATTGAVVAYERAHHVGFERYLFTFKAPSSGVLQLRLALQSYGQPGYKAYFDHISIRALDETKPLLENGGMEKLNPADSTLPAGWNRVGSANASAVHTSVDSASGSYSLATTTDGTSWKIAEQIIDYVPSQAYTLSFKGKVSGTAAQGKVQIYNATDGAVIAYTTFNSTSWTSGSVSFTAPAVAGNTVKVRLYQSNWTLSGFTSYYDDLVLSAVSTLVNGGMEELNAVDPTMPNNWTRNAAANSSSVYISTYAATGAYSLATTTDNTSWKMAEQTIDYVPSQTYTLSFNGKVSSTVASGRVAVYNATDGVTIATTTFQSTSWAPHKLTFTAPEAAGKNLKIRLYQNSWNLTGFTSYFDDLQLYMSLPAAAISNGGFETVDGSDPTLPQYWSRLAGTTSTDAHVATGINNYYTGTKGVIIQASASAVKGLEQNVSYVPGATYVLSYMGRATIPNAEGVVEVFNETDNVVLAASTFSDLKWTKRSFVFTAPSVVGKTIKLRISQAVSSGGGYGYVDVISLQRLLHTEAAGWTRSYPTTLAEAHRTNASTVFSDDAGLELIHGGTAAPVLFQELYNYRPNSPYGISFSGKASSGASGQVRVYDKSTATTLGSWSFNNTSRLTGISGEFQTPAAGHELIVEVSIPTGTAGHTIWVDSFELGEQWEYMVHEGVIMSPVLRFVNKVIADPSLHAVYLSKALTYRDFAGNNLFHKWDPYWRQISGTDGADNGTGVYLHPKGFSTEWFPGRSLPHNQYLAYAQMLYLLYDATEGVAAYAADRPLYKSRANDMERAFKSTLIAHPLNALLGTDAYLWNYWDSFGAWDNGHYANYHQEDISHAGLTMAGAVEAYHQGQVFTFEDMAKLTRTFTDVMWNGSLSEPVLSYYNSRQPLVTADKTNTNRFHAWTHFAEFDPLVRDIANAVCEADGCPTVIASDVAKWSGNKIANSDFEQADSSDATLPQRWTRHNSTSATAALTGTDTGMNDSSLSITTNGTTWEIVEQRIEQYEPNTPYIVSFLSKKYGSVNGRVQVYDYTTSTNLGQLIVSNTSWARNEFTVQTPEAGHDVRVRLYTSAVSPVGSSVGFDDVHTYPSLSSGEIANAGFETPDKWDSTLPRYWQRGTTTLPANATIDASDRFAGVNSFKLVSTADGAGQELSYAWSGYRPSALYTVSFAGKVSGSAGGKLRIIDTTTNMVLVDQAITSTSWSLQAVTFTTPSDYKDKLKVILTHNNSNAEGTVWMDELNIAY</sequence>
<keyword evidence="5" id="KW-1185">Reference proteome</keyword>
<keyword evidence="1" id="KW-0378">Hydrolase</keyword>
<accession>A0A3B0CQ05</accession>
<dbReference type="SUPFAM" id="SSF49785">
    <property type="entry name" value="Galactose-binding domain-like"/>
    <property type="match status" value="1"/>
</dbReference>
<gene>
    <name evidence="4" type="ORF">D7M11_03595</name>
</gene>
<dbReference type="Pfam" id="PF02018">
    <property type="entry name" value="CBM_4_9"/>
    <property type="match status" value="1"/>
</dbReference>
<name>A0A3B0CQ05_9BACL</name>
<evidence type="ECO:0000259" key="3">
    <source>
        <dbReference type="Pfam" id="PF02018"/>
    </source>
</evidence>
<dbReference type="InterPro" id="IPR003305">
    <property type="entry name" value="CenC_carb-bd"/>
</dbReference>
<evidence type="ECO:0000313" key="4">
    <source>
        <dbReference type="EMBL" id="RKN86107.1"/>
    </source>
</evidence>
<dbReference type="EMBL" id="RBAH01000002">
    <property type="protein sequence ID" value="RKN86107.1"/>
    <property type="molecule type" value="Genomic_DNA"/>
</dbReference>
<dbReference type="GO" id="GO:0016798">
    <property type="term" value="F:hydrolase activity, acting on glycosyl bonds"/>
    <property type="evidence" value="ECO:0007669"/>
    <property type="project" value="InterPro"/>
</dbReference>
<comment type="caution">
    <text evidence="4">The sequence shown here is derived from an EMBL/GenBank/DDBJ whole genome shotgun (WGS) entry which is preliminary data.</text>
</comment>
<evidence type="ECO:0000256" key="2">
    <source>
        <dbReference type="SAM" id="SignalP"/>
    </source>
</evidence>
<feature type="domain" description="CBM-cenC" evidence="3">
    <location>
        <begin position="316"/>
        <end position="428"/>
    </location>
</feature>
<proteinExistence type="predicted"/>
<reference evidence="4 5" key="1">
    <citation type="journal article" date="2007" name="Int. J. Syst. Evol. Microbiol.">
        <title>Paenibacillus ginsengarvi sp. nov., isolated from soil from ginseng cultivation.</title>
        <authorList>
            <person name="Yoon M.H."/>
            <person name="Ten L.N."/>
            <person name="Im W.T."/>
        </authorList>
    </citation>
    <scope>NUCLEOTIDE SEQUENCE [LARGE SCALE GENOMIC DNA]</scope>
    <source>
        <strain evidence="4 5">KCTC 13059</strain>
    </source>
</reference>
<feature type="chain" id="PRO_5017404766" description="CBM-cenC domain-containing protein" evidence="2">
    <location>
        <begin position="43"/>
        <end position="1475"/>
    </location>
</feature>
<dbReference type="Proteomes" id="UP000282311">
    <property type="component" value="Unassembled WGS sequence"/>
</dbReference>
<dbReference type="Gene3D" id="2.60.120.260">
    <property type="entry name" value="Galactose-binding domain-like"/>
    <property type="match status" value="7"/>
</dbReference>
<evidence type="ECO:0000313" key="5">
    <source>
        <dbReference type="Proteomes" id="UP000282311"/>
    </source>
</evidence>
<organism evidence="4 5">
    <name type="scientific">Paenibacillus ginsengarvi</name>
    <dbReference type="NCBI Taxonomy" id="400777"/>
    <lineage>
        <taxon>Bacteria</taxon>
        <taxon>Bacillati</taxon>
        <taxon>Bacillota</taxon>
        <taxon>Bacilli</taxon>
        <taxon>Bacillales</taxon>
        <taxon>Paenibacillaceae</taxon>
        <taxon>Paenibacillus</taxon>
    </lineage>
</organism>